<evidence type="ECO:0000313" key="3">
    <source>
        <dbReference type="Proteomes" id="UP000077266"/>
    </source>
</evidence>
<name>A0A165CVD0_EXIGL</name>
<feature type="compositionally biased region" description="Basic residues" evidence="1">
    <location>
        <begin position="403"/>
        <end position="412"/>
    </location>
</feature>
<keyword evidence="3" id="KW-1185">Reference proteome</keyword>
<accession>A0A165CVD0</accession>
<organism evidence="2 3">
    <name type="scientific">Exidia glandulosa HHB12029</name>
    <dbReference type="NCBI Taxonomy" id="1314781"/>
    <lineage>
        <taxon>Eukaryota</taxon>
        <taxon>Fungi</taxon>
        <taxon>Dikarya</taxon>
        <taxon>Basidiomycota</taxon>
        <taxon>Agaricomycotina</taxon>
        <taxon>Agaricomycetes</taxon>
        <taxon>Auriculariales</taxon>
        <taxon>Exidiaceae</taxon>
        <taxon>Exidia</taxon>
    </lineage>
</organism>
<protein>
    <submittedName>
        <fullName evidence="2">Uncharacterized protein</fullName>
    </submittedName>
</protein>
<dbReference type="Proteomes" id="UP000077266">
    <property type="component" value="Unassembled WGS sequence"/>
</dbReference>
<evidence type="ECO:0000256" key="1">
    <source>
        <dbReference type="SAM" id="MobiDB-lite"/>
    </source>
</evidence>
<gene>
    <name evidence="2" type="ORF">EXIGLDRAFT_777819</name>
</gene>
<feature type="compositionally biased region" description="Polar residues" evidence="1">
    <location>
        <begin position="447"/>
        <end position="462"/>
    </location>
</feature>
<proteinExistence type="predicted"/>
<dbReference type="InParanoid" id="A0A165CVD0"/>
<dbReference type="OrthoDB" id="660555at2759"/>
<feature type="compositionally biased region" description="Basic and acidic residues" evidence="1">
    <location>
        <begin position="413"/>
        <end position="434"/>
    </location>
</feature>
<reference evidence="2 3" key="1">
    <citation type="journal article" date="2016" name="Mol. Biol. Evol.">
        <title>Comparative Genomics of Early-Diverging Mushroom-Forming Fungi Provides Insights into the Origins of Lignocellulose Decay Capabilities.</title>
        <authorList>
            <person name="Nagy L.G."/>
            <person name="Riley R."/>
            <person name="Tritt A."/>
            <person name="Adam C."/>
            <person name="Daum C."/>
            <person name="Floudas D."/>
            <person name="Sun H."/>
            <person name="Yadav J.S."/>
            <person name="Pangilinan J."/>
            <person name="Larsson K.H."/>
            <person name="Matsuura K."/>
            <person name="Barry K."/>
            <person name="Labutti K."/>
            <person name="Kuo R."/>
            <person name="Ohm R.A."/>
            <person name="Bhattacharya S.S."/>
            <person name="Shirouzu T."/>
            <person name="Yoshinaga Y."/>
            <person name="Martin F.M."/>
            <person name="Grigoriev I.V."/>
            <person name="Hibbett D.S."/>
        </authorList>
    </citation>
    <scope>NUCLEOTIDE SEQUENCE [LARGE SCALE GENOMIC DNA]</scope>
    <source>
        <strain evidence="2 3">HHB12029</strain>
    </source>
</reference>
<evidence type="ECO:0000313" key="2">
    <source>
        <dbReference type="EMBL" id="KZV83201.1"/>
    </source>
</evidence>
<dbReference type="AlphaFoldDB" id="A0A165CVD0"/>
<feature type="region of interest" description="Disordered" evidence="1">
    <location>
        <begin position="403"/>
        <end position="462"/>
    </location>
</feature>
<dbReference type="EMBL" id="KV426284">
    <property type="protein sequence ID" value="KZV83201.1"/>
    <property type="molecule type" value="Genomic_DNA"/>
</dbReference>
<sequence length="462" mass="52979">MPPGRRTRVWELEYIMDAQAFLGKADTMRNTLQWFYRVKWVDHDFDAGQYPADNFTHDTLVQFWRHVDPSTARPDGRYTHLWRVAPNQAFIDMRILEALSNKKHELPEDEEFDSQAELDALRRRNDFALLGRSINTASALARENQESIYRRIRAPFLTGFAPMPVGHRRSSRYELSLILDELFNPLNRGVGQPVAQEPEVHQVTVDDRAWEAPQMVDIVINDDDFTEAYEEMGREDFAVQLSEFNYEEIIDDGWPARLKRIPFNEHRTPQQALFATLGTQAMRHATKSWRGTYNRICTIQGDGRSLGDYATECGHFFVKSALQSSLRTFGTKCVNCRKELVFCPFPAVYLERPKHIPSKKDVFEERPEPVVIPPPYAQDAVLHDAESEGILQIAETQFEREARRKAKKNSRRGGKDVQKKKALKAAREAREASGKKKNRRGKGGRASGQTEPSQPSGSSNVI</sequence>